<gene>
    <name evidence="2" type="ORF">AGABI1DRAFT_126384</name>
</gene>
<feature type="region of interest" description="Disordered" evidence="1">
    <location>
        <begin position="314"/>
        <end position="337"/>
    </location>
</feature>
<sequence>MSFVRRRLATETVNVFKSAFKDRRRGKTENIGWETPLARIARTLTWILQRPKSQGLTPNTDGFFRVRDVLKHPSLEGLDFLSIERAVRTYRPHHITLVYSPQKTANSESSSQVTSWWIALHSSRIASPSRRLIHAEDAPDMVYKVPTAYWETIRQRGLSRKFKKPFSFSTENIVPPNHEGDYTFIRLDPQKLLNSEHASKFPIYSTHTYSTKPRFHEYSQTFTTHAPIIPPSTFKSVIRVAVERFPLMVRASTLSNNDSSINVKGKRRSKKKKKRQKEKENEDGMVVMQSGIEALEKFGYGEMLRGTKLQQLLREQEEEENASKSSETQNVVKEEVCPSKSILETLKRLAIKDPPPHNRRAKS</sequence>
<dbReference type="RefSeq" id="XP_007327779.1">
    <property type="nucleotide sequence ID" value="XM_007327717.1"/>
</dbReference>
<evidence type="ECO:0008006" key="4">
    <source>
        <dbReference type="Google" id="ProtNLM"/>
    </source>
</evidence>
<evidence type="ECO:0000256" key="1">
    <source>
        <dbReference type="SAM" id="MobiDB-lite"/>
    </source>
</evidence>
<dbReference type="HOGENOM" id="CLU_065170_0_0_1"/>
<keyword evidence="3" id="KW-1185">Reference proteome</keyword>
<dbReference type="Proteomes" id="UP000008493">
    <property type="component" value="Unassembled WGS sequence"/>
</dbReference>
<dbReference type="InterPro" id="IPR002745">
    <property type="entry name" value="Ptrans_KptA/Tpt1"/>
</dbReference>
<proteinExistence type="predicted"/>
<organism evidence="2 3">
    <name type="scientific">Agaricus bisporus var. burnettii (strain JB137-S8 / ATCC MYA-4627 / FGSC 10392)</name>
    <name type="common">White button mushroom</name>
    <dbReference type="NCBI Taxonomy" id="597362"/>
    <lineage>
        <taxon>Eukaryota</taxon>
        <taxon>Fungi</taxon>
        <taxon>Dikarya</taxon>
        <taxon>Basidiomycota</taxon>
        <taxon>Agaricomycotina</taxon>
        <taxon>Agaricomycetes</taxon>
        <taxon>Agaricomycetidae</taxon>
        <taxon>Agaricales</taxon>
        <taxon>Agaricineae</taxon>
        <taxon>Agaricaceae</taxon>
        <taxon>Agaricus</taxon>
    </lineage>
</organism>
<evidence type="ECO:0000313" key="2">
    <source>
        <dbReference type="EMBL" id="EKM82034.1"/>
    </source>
</evidence>
<dbReference type="GeneID" id="18826477"/>
<accession>K5W5D9</accession>
<protein>
    <recommendedName>
        <fullName evidence="4">2'-phosphotransferase</fullName>
    </recommendedName>
</protein>
<dbReference type="Pfam" id="PF01885">
    <property type="entry name" value="PTS_2-RNA"/>
    <property type="match status" value="1"/>
</dbReference>
<name>K5W5D9_AGABU</name>
<dbReference type="OrthoDB" id="419694at2759"/>
<dbReference type="KEGG" id="abp:AGABI1DRAFT126384"/>
<feature type="compositionally biased region" description="Basic residues" evidence="1">
    <location>
        <begin position="264"/>
        <end position="276"/>
    </location>
</feature>
<evidence type="ECO:0000313" key="3">
    <source>
        <dbReference type="Proteomes" id="UP000008493"/>
    </source>
</evidence>
<dbReference type="AlphaFoldDB" id="K5W5D9"/>
<feature type="region of interest" description="Disordered" evidence="1">
    <location>
        <begin position="257"/>
        <end position="284"/>
    </location>
</feature>
<dbReference type="GO" id="GO:0016740">
    <property type="term" value="F:transferase activity"/>
    <property type="evidence" value="ECO:0007669"/>
    <property type="project" value="InterPro"/>
</dbReference>
<dbReference type="OMA" id="KTENIGW"/>
<dbReference type="InParanoid" id="K5W5D9"/>
<reference evidence="3" key="1">
    <citation type="journal article" date="2012" name="Proc. Natl. Acad. Sci. U.S.A.">
        <title>Genome sequence of the button mushroom Agaricus bisporus reveals mechanisms governing adaptation to a humic-rich ecological niche.</title>
        <authorList>
            <person name="Morin E."/>
            <person name="Kohler A."/>
            <person name="Baker A.R."/>
            <person name="Foulongne-Oriol M."/>
            <person name="Lombard V."/>
            <person name="Nagy L.G."/>
            <person name="Ohm R.A."/>
            <person name="Patyshakuliyeva A."/>
            <person name="Brun A."/>
            <person name="Aerts A.L."/>
            <person name="Bailey A.M."/>
            <person name="Billette C."/>
            <person name="Coutinho P.M."/>
            <person name="Deakin G."/>
            <person name="Doddapaneni H."/>
            <person name="Floudas D."/>
            <person name="Grimwood J."/>
            <person name="Hilden K."/>
            <person name="Kuees U."/>
            <person name="LaButti K.M."/>
            <person name="Lapidus A."/>
            <person name="Lindquist E.A."/>
            <person name="Lucas S.M."/>
            <person name="Murat C."/>
            <person name="Riley R.W."/>
            <person name="Salamov A.A."/>
            <person name="Schmutz J."/>
            <person name="Subramanian V."/>
            <person name="Woesten H.A.B."/>
            <person name="Xu J."/>
            <person name="Eastwood D.C."/>
            <person name="Foster G.D."/>
            <person name="Sonnenberg A.S."/>
            <person name="Cullen D."/>
            <person name="de Vries R.P."/>
            <person name="Lundell T."/>
            <person name="Hibbett D.S."/>
            <person name="Henrissat B."/>
            <person name="Burton K.S."/>
            <person name="Kerrigan R.W."/>
            <person name="Challen M.P."/>
            <person name="Grigoriev I.V."/>
            <person name="Martin F."/>
        </authorList>
    </citation>
    <scope>NUCLEOTIDE SEQUENCE [LARGE SCALE GENOMIC DNA]</scope>
    <source>
        <strain evidence="3">JB137-S8 / ATCC MYA-4627 / FGSC 10392</strain>
    </source>
</reference>
<dbReference type="EMBL" id="JH971387">
    <property type="protein sequence ID" value="EKM82034.1"/>
    <property type="molecule type" value="Genomic_DNA"/>
</dbReference>